<proteinExistence type="predicted"/>
<keyword evidence="3" id="KW-0804">Transcription</keyword>
<evidence type="ECO:0000256" key="1">
    <source>
        <dbReference type="ARBA" id="ARBA00023015"/>
    </source>
</evidence>
<dbReference type="InterPro" id="IPR001647">
    <property type="entry name" value="HTH_TetR"/>
</dbReference>
<comment type="caution">
    <text evidence="6">The sequence shown here is derived from an EMBL/GenBank/DDBJ whole genome shotgun (WGS) entry which is preliminary data.</text>
</comment>
<dbReference type="Gene3D" id="1.10.357.10">
    <property type="entry name" value="Tetracycline Repressor, domain 2"/>
    <property type="match status" value="2"/>
</dbReference>
<dbReference type="SUPFAM" id="SSF46689">
    <property type="entry name" value="Homeodomain-like"/>
    <property type="match status" value="2"/>
</dbReference>
<dbReference type="PANTHER" id="PTHR30055:SF234">
    <property type="entry name" value="HTH-TYPE TRANSCRIPTIONAL REGULATOR BETI"/>
    <property type="match status" value="1"/>
</dbReference>
<protein>
    <submittedName>
        <fullName evidence="6">TetR family transcriptional regulator</fullName>
    </submittedName>
</protein>
<name>A0A2I1RDF5_9ACTN</name>
<accession>A0A2I1RDF5</accession>
<sequence>MPSPPPSDPDQPIRAVRRGHGVVPRSVGHRSAQIVRAATKLFQDAGFRNVSIEQIGAAVGLTGPAVYRHFPGKHDILSQALTTQVELVAQLMTDAELRGSSADEQLSLLLDGLGDLTAHRDVSTLWRREQRHLQSDELAVMREYFVQLSDHFASLIVATRPGIAPSDAEALGAAVLSVYSNTSGMRGSLPAARLMLIQRAVADSIITCDLPGTSAPEVSGEPLPARRHPASRRERILDAATRLFSERGFPDVRIDEIARAADVSIATLYQEVSGKADLLLAVLWRGVQGILYVSGHALTRAAAADALDALIRVFVEYSLGAHGRIMVVFTSDLMYLPDAEQVQLRNAQTDHRAEWIDAIRSRNPLLTAADANALAQAFFGFTCEVIESSALRSRPGIADELTAIAWAILDPAGLRGAPPTF</sequence>
<dbReference type="Proteomes" id="UP000234662">
    <property type="component" value="Unassembled WGS sequence"/>
</dbReference>
<evidence type="ECO:0000313" key="6">
    <source>
        <dbReference type="EMBL" id="PKZ67172.1"/>
    </source>
</evidence>
<dbReference type="InterPro" id="IPR050109">
    <property type="entry name" value="HTH-type_TetR-like_transc_reg"/>
</dbReference>
<dbReference type="PRINTS" id="PR00455">
    <property type="entry name" value="HTHTETR"/>
</dbReference>
<keyword evidence="2 4" id="KW-0238">DNA-binding</keyword>
<dbReference type="GO" id="GO:0003700">
    <property type="term" value="F:DNA-binding transcription factor activity"/>
    <property type="evidence" value="ECO:0007669"/>
    <property type="project" value="TreeGrafter"/>
</dbReference>
<dbReference type="AlphaFoldDB" id="A0A2I1RDF5"/>
<dbReference type="RefSeq" id="WP_101818646.1">
    <property type="nucleotide sequence ID" value="NZ_PKJC01000001.1"/>
</dbReference>
<evidence type="ECO:0000256" key="2">
    <source>
        <dbReference type="ARBA" id="ARBA00023125"/>
    </source>
</evidence>
<dbReference type="PANTHER" id="PTHR30055">
    <property type="entry name" value="HTH-TYPE TRANSCRIPTIONAL REGULATOR RUTR"/>
    <property type="match status" value="1"/>
</dbReference>
<evidence type="ECO:0000256" key="3">
    <source>
        <dbReference type="ARBA" id="ARBA00023163"/>
    </source>
</evidence>
<evidence type="ECO:0000256" key="4">
    <source>
        <dbReference type="PROSITE-ProRule" id="PRU00335"/>
    </source>
</evidence>
<gene>
    <name evidence="6" type="ORF">CYJ73_00270</name>
</gene>
<reference evidence="6 7" key="1">
    <citation type="submission" date="2017-12" db="EMBL/GenBank/DDBJ databases">
        <title>Phylogenetic diversity of female urinary microbiome.</title>
        <authorList>
            <person name="Thomas-White K."/>
            <person name="Wolfe A.J."/>
        </authorList>
    </citation>
    <scope>NUCLEOTIDE SEQUENCE [LARGE SCALE GENOMIC DNA]</scope>
    <source>
        <strain evidence="6 7">UMB0777</strain>
    </source>
</reference>
<feature type="DNA-binding region" description="H-T-H motif" evidence="4">
    <location>
        <begin position="51"/>
        <end position="70"/>
    </location>
</feature>
<dbReference type="Pfam" id="PF00440">
    <property type="entry name" value="TetR_N"/>
    <property type="match status" value="2"/>
</dbReference>
<feature type="DNA-binding region" description="H-T-H motif" evidence="4">
    <location>
        <begin position="253"/>
        <end position="272"/>
    </location>
</feature>
<dbReference type="PROSITE" id="PS01081">
    <property type="entry name" value="HTH_TETR_1"/>
    <property type="match status" value="1"/>
</dbReference>
<dbReference type="InterPro" id="IPR009057">
    <property type="entry name" value="Homeodomain-like_sf"/>
</dbReference>
<dbReference type="EMBL" id="PKJC01000001">
    <property type="protein sequence ID" value="PKZ67172.1"/>
    <property type="molecule type" value="Genomic_DNA"/>
</dbReference>
<evidence type="ECO:0000259" key="5">
    <source>
        <dbReference type="PROSITE" id="PS50977"/>
    </source>
</evidence>
<dbReference type="InterPro" id="IPR023772">
    <property type="entry name" value="DNA-bd_HTH_TetR-type_CS"/>
</dbReference>
<feature type="domain" description="HTH tetR-type" evidence="5">
    <location>
        <begin position="28"/>
        <end position="88"/>
    </location>
</feature>
<dbReference type="GO" id="GO:0000976">
    <property type="term" value="F:transcription cis-regulatory region binding"/>
    <property type="evidence" value="ECO:0007669"/>
    <property type="project" value="TreeGrafter"/>
</dbReference>
<organism evidence="6 7">
    <name type="scientific">Gordonia terrae</name>
    <dbReference type="NCBI Taxonomy" id="2055"/>
    <lineage>
        <taxon>Bacteria</taxon>
        <taxon>Bacillati</taxon>
        <taxon>Actinomycetota</taxon>
        <taxon>Actinomycetes</taxon>
        <taxon>Mycobacteriales</taxon>
        <taxon>Gordoniaceae</taxon>
        <taxon>Gordonia</taxon>
    </lineage>
</organism>
<feature type="domain" description="HTH tetR-type" evidence="5">
    <location>
        <begin position="230"/>
        <end position="290"/>
    </location>
</feature>
<dbReference type="Gene3D" id="1.10.10.60">
    <property type="entry name" value="Homeodomain-like"/>
    <property type="match status" value="2"/>
</dbReference>
<evidence type="ECO:0000313" key="7">
    <source>
        <dbReference type="Proteomes" id="UP000234662"/>
    </source>
</evidence>
<dbReference type="PROSITE" id="PS50977">
    <property type="entry name" value="HTH_TETR_2"/>
    <property type="match status" value="2"/>
</dbReference>
<keyword evidence="1" id="KW-0805">Transcription regulation</keyword>